<proteinExistence type="predicted"/>
<organism evidence="2 3">
    <name type="scientific">Ensete ventricosum</name>
    <name type="common">Abyssinian banana</name>
    <name type="synonym">Musa ensete</name>
    <dbReference type="NCBI Taxonomy" id="4639"/>
    <lineage>
        <taxon>Eukaryota</taxon>
        <taxon>Viridiplantae</taxon>
        <taxon>Streptophyta</taxon>
        <taxon>Embryophyta</taxon>
        <taxon>Tracheophyta</taxon>
        <taxon>Spermatophyta</taxon>
        <taxon>Magnoliopsida</taxon>
        <taxon>Liliopsida</taxon>
        <taxon>Zingiberales</taxon>
        <taxon>Musaceae</taxon>
        <taxon>Ensete</taxon>
    </lineage>
</organism>
<evidence type="ECO:0000256" key="1">
    <source>
        <dbReference type="SAM" id="Phobius"/>
    </source>
</evidence>
<dbReference type="EMBL" id="JAQQAF010000004">
    <property type="protein sequence ID" value="KAJ8494182.1"/>
    <property type="molecule type" value="Genomic_DNA"/>
</dbReference>
<evidence type="ECO:0000313" key="3">
    <source>
        <dbReference type="Proteomes" id="UP001222027"/>
    </source>
</evidence>
<reference evidence="2 3" key="1">
    <citation type="submission" date="2022-12" db="EMBL/GenBank/DDBJ databases">
        <title>Chromosome-scale assembly of the Ensete ventricosum genome.</title>
        <authorList>
            <person name="Dussert Y."/>
            <person name="Stocks J."/>
            <person name="Wendawek A."/>
            <person name="Woldeyes F."/>
            <person name="Nichols R.A."/>
            <person name="Borrell J.S."/>
        </authorList>
    </citation>
    <scope>NUCLEOTIDE SEQUENCE [LARGE SCALE GENOMIC DNA]</scope>
    <source>
        <strain evidence="3">cv. Maze</strain>
        <tissue evidence="2">Seeds</tissue>
    </source>
</reference>
<evidence type="ECO:0008006" key="4">
    <source>
        <dbReference type="Google" id="ProtNLM"/>
    </source>
</evidence>
<protein>
    <recommendedName>
        <fullName evidence="4">Transmembrane protein</fullName>
    </recommendedName>
</protein>
<accession>A0AAV8R156</accession>
<feature type="transmembrane region" description="Helical" evidence="1">
    <location>
        <begin position="17"/>
        <end position="34"/>
    </location>
</feature>
<keyword evidence="3" id="KW-1185">Reference proteome</keyword>
<gene>
    <name evidence="2" type="ORF">OPV22_015903</name>
</gene>
<keyword evidence="1" id="KW-0472">Membrane</keyword>
<sequence>MLRPREEEKEALDDRCVGASFVLASHLFLVAVFGKMRKQWPVVRTVRRCDPEVVFPPINTWDSVSVSPALAVRQNPHRRRCFYSAFSDGEKDNWGFFYGDIVF</sequence>
<dbReference type="Proteomes" id="UP001222027">
    <property type="component" value="Unassembled WGS sequence"/>
</dbReference>
<keyword evidence="1" id="KW-1133">Transmembrane helix</keyword>
<dbReference type="AlphaFoldDB" id="A0AAV8R156"/>
<evidence type="ECO:0000313" key="2">
    <source>
        <dbReference type="EMBL" id="KAJ8494182.1"/>
    </source>
</evidence>
<comment type="caution">
    <text evidence="2">The sequence shown here is derived from an EMBL/GenBank/DDBJ whole genome shotgun (WGS) entry which is preliminary data.</text>
</comment>
<name>A0AAV8R156_ENSVE</name>
<keyword evidence="1" id="KW-0812">Transmembrane</keyword>